<evidence type="ECO:0000313" key="6">
    <source>
        <dbReference type="EMBL" id="RAU22497.1"/>
    </source>
</evidence>
<evidence type="ECO:0000313" key="7">
    <source>
        <dbReference type="Proteomes" id="UP000251075"/>
    </source>
</evidence>
<evidence type="ECO:0000256" key="5">
    <source>
        <dbReference type="SAM" id="Phobius"/>
    </source>
</evidence>
<dbReference type="InterPro" id="IPR001129">
    <property type="entry name" value="Membr-assoc_MAPEG"/>
</dbReference>
<dbReference type="InterPro" id="IPR023352">
    <property type="entry name" value="MAPEG-like_dom_sf"/>
</dbReference>
<protein>
    <submittedName>
        <fullName evidence="6">Glutathione metabolism protein</fullName>
    </submittedName>
</protein>
<comment type="subcellular location">
    <subcellularLocation>
        <location evidence="1">Membrane</location>
    </subcellularLocation>
</comment>
<proteinExistence type="predicted"/>
<comment type="caution">
    <text evidence="6">The sequence shown here is derived from an EMBL/GenBank/DDBJ whole genome shotgun (WGS) entry which is preliminary data.</text>
</comment>
<keyword evidence="4 5" id="KW-0472">Membrane</keyword>
<evidence type="ECO:0000256" key="3">
    <source>
        <dbReference type="ARBA" id="ARBA00022989"/>
    </source>
</evidence>
<reference evidence="6 7" key="1">
    <citation type="submission" date="2017-11" db="EMBL/GenBank/DDBJ databases">
        <title>Draft genome sequence of magnetotactic bacterium Magnetospirillum kuznetsovii LBB-42.</title>
        <authorList>
            <person name="Grouzdev D.S."/>
            <person name="Rysina M.S."/>
            <person name="Baslerov R.V."/>
            <person name="Koziaeva V."/>
        </authorList>
    </citation>
    <scope>NUCLEOTIDE SEQUENCE [LARGE SCALE GENOMIC DNA]</scope>
    <source>
        <strain evidence="6 7">LBB-42</strain>
    </source>
</reference>
<dbReference type="RefSeq" id="WP_112143213.1">
    <property type="nucleotide sequence ID" value="NZ_PGTO01000004.1"/>
</dbReference>
<dbReference type="GO" id="GO:0016020">
    <property type="term" value="C:membrane"/>
    <property type="evidence" value="ECO:0007669"/>
    <property type="project" value="UniProtKB-SubCell"/>
</dbReference>
<dbReference type="Proteomes" id="UP000251075">
    <property type="component" value="Unassembled WGS sequence"/>
</dbReference>
<keyword evidence="2 5" id="KW-0812">Transmembrane</keyword>
<gene>
    <name evidence="6" type="ORF">CU669_07320</name>
</gene>
<dbReference type="EMBL" id="PGTO01000004">
    <property type="protein sequence ID" value="RAU22497.1"/>
    <property type="molecule type" value="Genomic_DNA"/>
</dbReference>
<dbReference type="Gene3D" id="1.20.120.550">
    <property type="entry name" value="Membrane associated eicosanoid/glutathione metabolism-like domain"/>
    <property type="match status" value="1"/>
</dbReference>
<dbReference type="PANTHER" id="PTHR35814">
    <property type="match status" value="1"/>
</dbReference>
<dbReference type="AlphaFoldDB" id="A0A364P010"/>
<evidence type="ECO:0000256" key="4">
    <source>
        <dbReference type="ARBA" id="ARBA00023136"/>
    </source>
</evidence>
<evidence type="ECO:0000256" key="1">
    <source>
        <dbReference type="ARBA" id="ARBA00004370"/>
    </source>
</evidence>
<feature type="transmembrane region" description="Helical" evidence="5">
    <location>
        <begin position="107"/>
        <end position="125"/>
    </location>
</feature>
<dbReference type="OrthoDB" id="7619858at2"/>
<evidence type="ECO:0000256" key="2">
    <source>
        <dbReference type="ARBA" id="ARBA00022692"/>
    </source>
</evidence>
<keyword evidence="7" id="KW-1185">Reference proteome</keyword>
<dbReference type="PANTHER" id="PTHR35814:SF1">
    <property type="entry name" value="GLUTATHIONE S-TRANSFERASE-RELATED"/>
    <property type="match status" value="1"/>
</dbReference>
<keyword evidence="3 5" id="KW-1133">Transmembrane helix</keyword>
<sequence>MAPKIVASYALVLAVMFVVLTVRVVKQRYRAKMSLGDGGDETLQRAIRVHGNFAEFVPFCVVLIALAEMNGSPSWSIHVLGSVLILARLSHAYGITQGMAGMTFRKYGMIGTFIVLLGAALHAVIGG</sequence>
<dbReference type="Pfam" id="PF01124">
    <property type="entry name" value="MAPEG"/>
    <property type="match status" value="1"/>
</dbReference>
<dbReference type="SUPFAM" id="SSF161084">
    <property type="entry name" value="MAPEG domain-like"/>
    <property type="match status" value="1"/>
</dbReference>
<name>A0A364P010_9PROT</name>
<accession>A0A364P010</accession>
<feature type="transmembrane region" description="Helical" evidence="5">
    <location>
        <begin position="6"/>
        <end position="25"/>
    </location>
</feature>
<organism evidence="6 7">
    <name type="scientific">Paramagnetospirillum kuznetsovii</name>
    <dbReference type="NCBI Taxonomy" id="2053833"/>
    <lineage>
        <taxon>Bacteria</taxon>
        <taxon>Pseudomonadati</taxon>
        <taxon>Pseudomonadota</taxon>
        <taxon>Alphaproteobacteria</taxon>
        <taxon>Rhodospirillales</taxon>
        <taxon>Magnetospirillaceae</taxon>
        <taxon>Paramagnetospirillum</taxon>
    </lineage>
</organism>